<reference evidence="3 4" key="1">
    <citation type="submission" date="2017-02" db="EMBL/GenBank/DDBJ databases">
        <title>Genomes of Trichoderma spp. with biocontrol activity.</title>
        <authorList>
            <person name="Gardiner D."/>
            <person name="Kazan K."/>
            <person name="Vos C."/>
            <person name="Harvey P."/>
        </authorList>
    </citation>
    <scope>NUCLEOTIDE SEQUENCE [LARGE SCALE GENOMIC DNA]</scope>
    <source>
        <strain evidence="3 4">A5MH</strain>
    </source>
</reference>
<evidence type="ECO:0000313" key="3">
    <source>
        <dbReference type="EMBL" id="PNP39784.1"/>
    </source>
</evidence>
<evidence type="ECO:0000313" key="4">
    <source>
        <dbReference type="Proteomes" id="UP000236546"/>
    </source>
</evidence>
<evidence type="ECO:0000256" key="2">
    <source>
        <dbReference type="SAM" id="Phobius"/>
    </source>
</evidence>
<organism evidence="3 4">
    <name type="scientific">Trichoderma gamsii</name>
    <dbReference type="NCBI Taxonomy" id="398673"/>
    <lineage>
        <taxon>Eukaryota</taxon>
        <taxon>Fungi</taxon>
        <taxon>Dikarya</taxon>
        <taxon>Ascomycota</taxon>
        <taxon>Pezizomycotina</taxon>
        <taxon>Sordariomycetes</taxon>
        <taxon>Hypocreomycetidae</taxon>
        <taxon>Hypocreales</taxon>
        <taxon>Hypocreaceae</taxon>
        <taxon>Trichoderma</taxon>
    </lineage>
</organism>
<dbReference type="AlphaFoldDB" id="A0A2K0T2N8"/>
<accession>A0A2K0T2N8</accession>
<dbReference type="OrthoDB" id="2213137at2759"/>
<protein>
    <recommendedName>
        <fullName evidence="5">Major facilitator superfamily transporter</fullName>
    </recommendedName>
</protein>
<dbReference type="Proteomes" id="UP000236546">
    <property type="component" value="Unassembled WGS sequence"/>
</dbReference>
<evidence type="ECO:0008006" key="5">
    <source>
        <dbReference type="Google" id="ProtNLM"/>
    </source>
</evidence>
<keyword evidence="2" id="KW-0812">Transmembrane</keyword>
<gene>
    <name evidence="3" type="ORF">TGAMA5MH_08303</name>
</gene>
<name>A0A2K0T2N8_9HYPO</name>
<evidence type="ECO:0000256" key="1">
    <source>
        <dbReference type="SAM" id="MobiDB-lite"/>
    </source>
</evidence>
<comment type="caution">
    <text evidence="3">The sequence shown here is derived from an EMBL/GenBank/DDBJ whole genome shotgun (WGS) entry which is preliminary data.</text>
</comment>
<sequence>MAQGSVELRNVNADALNHDDQELDALGAGSEPQAPSAEFSLPPVDTGAAAWLFLAACWGVEALTFGFGFSFGVFQDYYSSHMPFAGSGGIAAIGTTTTV</sequence>
<feature type="region of interest" description="Disordered" evidence="1">
    <location>
        <begin position="21"/>
        <end position="40"/>
    </location>
</feature>
<keyword evidence="2" id="KW-0472">Membrane</keyword>
<feature type="transmembrane region" description="Helical" evidence="2">
    <location>
        <begin position="48"/>
        <end position="74"/>
    </location>
</feature>
<keyword evidence="2" id="KW-1133">Transmembrane helix</keyword>
<dbReference type="EMBL" id="MTYH01000075">
    <property type="protein sequence ID" value="PNP39784.1"/>
    <property type="molecule type" value="Genomic_DNA"/>
</dbReference>
<proteinExistence type="predicted"/>